<accession>A0A0J9HHZ0</accession>
<reference evidence="1" key="1">
    <citation type="submission" date="2010-03" db="EMBL/GenBank/DDBJ databases">
        <title>Annotation of Blastomyces dermatitidis strain ATCC 18188.</title>
        <authorList>
            <consortium name="The Broad Institute Genome Sequencing Platform"/>
            <consortium name="Broad Institute Genome Sequencing Center for Infectious Disease."/>
            <person name="Cuomo C."/>
            <person name="Klein B."/>
            <person name="Sullivan T."/>
            <person name="Heitman J."/>
            <person name="Young S."/>
            <person name="Zeng Q."/>
            <person name="Gargeya S."/>
            <person name="Alvarado L."/>
            <person name="Berlin A.M."/>
            <person name="Chapman S.B."/>
            <person name="Chen Z."/>
            <person name="Freedman E."/>
            <person name="Gellesch M."/>
            <person name="Goldberg J."/>
            <person name="Griggs A."/>
            <person name="Gujja S."/>
            <person name="Heilman E."/>
            <person name="Heiman D."/>
            <person name="Howarth C."/>
            <person name="Mehta T."/>
            <person name="Neiman D."/>
            <person name="Pearson M."/>
            <person name="Roberts A."/>
            <person name="Saif S."/>
            <person name="Shea T."/>
            <person name="Shenoy N."/>
            <person name="Sisk P."/>
            <person name="Stolte C."/>
            <person name="Sykes S."/>
            <person name="White J."/>
            <person name="Yandava C."/>
            <person name="Haas B."/>
            <person name="Nusbaum C."/>
            <person name="Birren B."/>
        </authorList>
    </citation>
    <scope>NUCLEOTIDE SEQUENCE</scope>
    <source>
        <strain evidence="1">ATCC 18188</strain>
    </source>
</reference>
<evidence type="ECO:0000313" key="1">
    <source>
        <dbReference type="EMBL" id="KMW68769.1"/>
    </source>
</evidence>
<dbReference type="Proteomes" id="UP000007802">
    <property type="component" value="Unassembled WGS sequence"/>
</dbReference>
<name>A0A0J9HHZ0_AJEDA</name>
<organism evidence="1">
    <name type="scientific">Ajellomyces dermatitidis (strain ATCC 18188 / CBS 674.68)</name>
    <name type="common">Blastomyces dermatitidis</name>
    <dbReference type="NCBI Taxonomy" id="653446"/>
    <lineage>
        <taxon>Eukaryota</taxon>
        <taxon>Fungi</taxon>
        <taxon>Dikarya</taxon>
        <taxon>Ascomycota</taxon>
        <taxon>Pezizomycotina</taxon>
        <taxon>Eurotiomycetes</taxon>
        <taxon>Eurotiomycetidae</taxon>
        <taxon>Onygenales</taxon>
        <taxon>Ajellomycetaceae</taxon>
        <taxon>Blastomyces</taxon>
    </lineage>
</organism>
<gene>
    <name evidence="1" type="ORF">BDDG_13019</name>
</gene>
<sequence length="62" mass="6644">MSKVDAAGVVESEEVRGVSPAPEVLEDDSCIGAEVELMVDRGDGDWSRETSGCCLERILKSM</sequence>
<dbReference type="EMBL" id="GG749507">
    <property type="protein sequence ID" value="KMW68768.1"/>
    <property type="molecule type" value="Genomic_DNA"/>
</dbReference>
<protein>
    <submittedName>
        <fullName evidence="1">Uncharacterized protein</fullName>
    </submittedName>
</protein>
<dbReference type="OrthoDB" id="10508960at2759"/>
<dbReference type="AlphaFoldDB" id="A0A0J9HHZ0"/>
<dbReference type="EMBL" id="GG749507">
    <property type="protein sequence ID" value="KMW68769.1"/>
    <property type="molecule type" value="Genomic_DNA"/>
</dbReference>
<proteinExistence type="predicted"/>